<dbReference type="PROSITE" id="PS50143">
    <property type="entry name" value="BIR_REPEAT_2"/>
    <property type="match status" value="1"/>
</dbReference>
<name>A0A0A9ZHQ1_LYGHE</name>
<organism evidence="1">
    <name type="scientific">Lygus hesperus</name>
    <name type="common">Western plant bug</name>
    <dbReference type="NCBI Taxonomy" id="30085"/>
    <lineage>
        <taxon>Eukaryota</taxon>
        <taxon>Metazoa</taxon>
        <taxon>Ecdysozoa</taxon>
        <taxon>Arthropoda</taxon>
        <taxon>Hexapoda</taxon>
        <taxon>Insecta</taxon>
        <taxon>Pterygota</taxon>
        <taxon>Neoptera</taxon>
        <taxon>Paraneoptera</taxon>
        <taxon>Hemiptera</taxon>
        <taxon>Heteroptera</taxon>
        <taxon>Panheteroptera</taxon>
        <taxon>Cimicomorpha</taxon>
        <taxon>Miridae</taxon>
        <taxon>Mirini</taxon>
        <taxon>Lygus</taxon>
    </lineage>
</organism>
<evidence type="ECO:0000313" key="1">
    <source>
        <dbReference type="EMBL" id="JAG41920.1"/>
    </source>
</evidence>
<gene>
    <name evidence="1" type="ORF">CM83_23851</name>
</gene>
<dbReference type="InterPro" id="IPR001370">
    <property type="entry name" value="BIR_rpt"/>
</dbReference>
<dbReference type="Pfam" id="PF00653">
    <property type="entry name" value="BIR"/>
    <property type="match status" value="1"/>
</dbReference>
<reference evidence="1" key="1">
    <citation type="journal article" date="2014" name="PLoS ONE">
        <title>Transcriptome-Based Identification of ABC Transporters in the Western Tarnished Plant Bug Lygus hesperus.</title>
        <authorList>
            <person name="Hull J.J."/>
            <person name="Chaney K."/>
            <person name="Geib S.M."/>
            <person name="Fabrick J.A."/>
            <person name="Brent C.S."/>
            <person name="Walsh D."/>
            <person name="Lavine L.C."/>
        </authorList>
    </citation>
    <scope>NUCLEOTIDE SEQUENCE</scope>
</reference>
<proteinExistence type="predicted"/>
<dbReference type="AlphaFoldDB" id="A0A0A9ZHQ1"/>
<dbReference type="EMBL" id="GBHO01001684">
    <property type="protein sequence ID" value="JAG41920.1"/>
    <property type="molecule type" value="Transcribed_RNA"/>
</dbReference>
<sequence>MLSITIVDFCAYRDIHNEYVVKELCIADVKHQRYFNWIFNTPDNIILDTKTDYEKIHGSKVSDGTYEYAYIPTLLKDWAERSDFIFCKGQEKSFYLEKLIDDFRPVHDLSTFGAPPIKKIVKQFQHSVGAVMCQHHQNLGSSSLECSQLKSECSAEWVRHHLPWVNLMDTNPRLQTFNTTSWKRRADGEFPSTLDLALRGFYKYRKADNIVQCVYCYELHTEYSAMQHQCVRSRGKM</sequence>
<protein>
    <submittedName>
        <fullName evidence="1">Uncharacterized protein</fullName>
    </submittedName>
</protein>
<reference evidence="1" key="2">
    <citation type="submission" date="2014-07" db="EMBL/GenBank/DDBJ databases">
        <authorList>
            <person name="Hull J."/>
        </authorList>
    </citation>
    <scope>NUCLEOTIDE SEQUENCE</scope>
</reference>
<accession>A0A0A9ZHQ1</accession>
<dbReference type="SUPFAM" id="SSF57924">
    <property type="entry name" value="Inhibitor of apoptosis (IAP) repeat"/>
    <property type="match status" value="1"/>
</dbReference>